<dbReference type="InterPro" id="IPR019698">
    <property type="entry name" value="DUF2583"/>
</dbReference>
<proteinExistence type="predicted"/>
<dbReference type="KEGG" id="ege:EM595_1600"/>
<keyword evidence="1" id="KW-0472">Membrane</keyword>
<dbReference type="NCBIfam" id="NF007968">
    <property type="entry name" value="PRK10692.1"/>
    <property type="match status" value="1"/>
</dbReference>
<dbReference type="RefSeq" id="WP_067430057.1">
    <property type="nucleotide sequence ID" value="NZ_CP072598.1"/>
</dbReference>
<dbReference type="Pfam" id="PF10762">
    <property type="entry name" value="DUF2583"/>
    <property type="match status" value="1"/>
</dbReference>
<accession>A0A0U5KZQ1</accession>
<dbReference type="Proteomes" id="UP000059419">
    <property type="component" value="Chromosome 1"/>
</dbReference>
<evidence type="ECO:0000313" key="2">
    <source>
        <dbReference type="EMBL" id="CUU23834.1"/>
    </source>
</evidence>
<name>A0A0U5KZQ1_9GAMM</name>
<organism evidence="2 3">
    <name type="scientific">Duffyella gerundensis</name>
    <dbReference type="NCBI Taxonomy" id="1619313"/>
    <lineage>
        <taxon>Bacteria</taxon>
        <taxon>Pseudomonadati</taxon>
        <taxon>Pseudomonadota</taxon>
        <taxon>Gammaproteobacteria</taxon>
        <taxon>Enterobacterales</taxon>
        <taxon>Erwiniaceae</taxon>
        <taxon>Duffyella</taxon>
    </lineage>
</organism>
<dbReference type="STRING" id="1619313.EM595_1600"/>
<gene>
    <name evidence="2" type="ORF">EM595_1600</name>
</gene>
<evidence type="ECO:0000313" key="3">
    <source>
        <dbReference type="Proteomes" id="UP000059419"/>
    </source>
</evidence>
<keyword evidence="1" id="KW-0812">Transmembrane</keyword>
<evidence type="ECO:0000256" key="1">
    <source>
        <dbReference type="SAM" id="Phobius"/>
    </source>
</evidence>
<feature type="transmembrane region" description="Helical" evidence="1">
    <location>
        <begin position="12"/>
        <end position="30"/>
    </location>
</feature>
<reference evidence="3" key="1">
    <citation type="submission" date="2015-11" db="EMBL/GenBank/DDBJ databases">
        <authorList>
            <person name="Blom J."/>
        </authorList>
    </citation>
    <scope>NUCLEOTIDE SEQUENCE [LARGE SCALE GENOMIC DNA]</scope>
</reference>
<keyword evidence="1" id="KW-1133">Transmembrane helix</keyword>
<dbReference type="AlphaFoldDB" id="A0A0U5KZQ1"/>
<sequence>MKRKSAHRLGNVLMGLGLLTMVGGVLYSVLNQLPEINLPAFMAQAAIFGIFIGALLWLVGASVGGREKVSDHYYWLRNCDDRCRRRSASRHPHN</sequence>
<protein>
    <recommendedName>
        <fullName evidence="4">Membrane protein YchH</fullName>
    </recommendedName>
</protein>
<evidence type="ECO:0008006" key="4">
    <source>
        <dbReference type="Google" id="ProtNLM"/>
    </source>
</evidence>
<dbReference type="PATRIC" id="fig|1619313.3.peg.1664"/>
<keyword evidence="3" id="KW-1185">Reference proteome</keyword>
<feature type="transmembrane region" description="Helical" evidence="1">
    <location>
        <begin position="36"/>
        <end position="59"/>
    </location>
</feature>
<dbReference type="EMBL" id="LN907827">
    <property type="protein sequence ID" value="CUU23834.1"/>
    <property type="molecule type" value="Genomic_DNA"/>
</dbReference>